<dbReference type="InterPro" id="IPR000157">
    <property type="entry name" value="TIR_dom"/>
</dbReference>
<dbReference type="AlphaFoldDB" id="A0A392M750"/>
<keyword evidence="1" id="KW-0520">NAD</keyword>
<dbReference type="PANTHER" id="PTHR32009">
    <property type="entry name" value="TMV RESISTANCE PROTEIN N-LIKE"/>
    <property type="match status" value="1"/>
</dbReference>
<dbReference type="EMBL" id="LXQA010004716">
    <property type="protein sequence ID" value="MCH83141.1"/>
    <property type="molecule type" value="Genomic_DNA"/>
</dbReference>
<dbReference type="SUPFAM" id="SSF52540">
    <property type="entry name" value="P-loop containing nucleoside triphosphate hydrolases"/>
    <property type="match status" value="1"/>
</dbReference>
<dbReference type="Pfam" id="PF01582">
    <property type="entry name" value="TIR"/>
    <property type="match status" value="1"/>
</dbReference>
<dbReference type="GO" id="GO:0043531">
    <property type="term" value="F:ADP binding"/>
    <property type="evidence" value="ECO:0007669"/>
    <property type="project" value="InterPro"/>
</dbReference>
<dbReference type="Gene3D" id="3.40.50.300">
    <property type="entry name" value="P-loop containing nucleotide triphosphate hydrolases"/>
    <property type="match status" value="1"/>
</dbReference>
<dbReference type="SMART" id="SM00255">
    <property type="entry name" value="TIR"/>
    <property type="match status" value="1"/>
</dbReference>
<organism evidence="3 4">
    <name type="scientific">Trifolium medium</name>
    <dbReference type="NCBI Taxonomy" id="97028"/>
    <lineage>
        <taxon>Eukaryota</taxon>
        <taxon>Viridiplantae</taxon>
        <taxon>Streptophyta</taxon>
        <taxon>Embryophyta</taxon>
        <taxon>Tracheophyta</taxon>
        <taxon>Spermatophyta</taxon>
        <taxon>Magnoliopsida</taxon>
        <taxon>eudicotyledons</taxon>
        <taxon>Gunneridae</taxon>
        <taxon>Pentapetalae</taxon>
        <taxon>rosids</taxon>
        <taxon>fabids</taxon>
        <taxon>Fabales</taxon>
        <taxon>Fabaceae</taxon>
        <taxon>Papilionoideae</taxon>
        <taxon>50 kb inversion clade</taxon>
        <taxon>NPAAA clade</taxon>
        <taxon>Hologalegina</taxon>
        <taxon>IRL clade</taxon>
        <taxon>Trifolieae</taxon>
        <taxon>Trifolium</taxon>
    </lineage>
</organism>
<dbReference type="InterPro" id="IPR027417">
    <property type="entry name" value="P-loop_NTPase"/>
</dbReference>
<dbReference type="SUPFAM" id="SSF52200">
    <property type="entry name" value="Toll/Interleukin receptor TIR domain"/>
    <property type="match status" value="1"/>
</dbReference>
<comment type="caution">
    <text evidence="3">The sequence shown here is derived from an EMBL/GenBank/DDBJ whole genome shotgun (WGS) entry which is preliminary data.</text>
</comment>
<feature type="domain" description="TIR" evidence="2">
    <location>
        <begin position="252"/>
        <end position="401"/>
    </location>
</feature>
<protein>
    <submittedName>
        <fullName evidence="3">Disease resistance protein</fullName>
    </submittedName>
</protein>
<sequence length="401" mass="45416">SVSLKELVNDCVVKWLREAEIILQEVENVTAIMAEPGSMDEPRQLTNDDAMRYRHEMLNKLKQGSGKTKLVKAVAGKAKHLRIFDVVLFVTMTQNPNVRQVQDEIAKSLNMNFDVNTEPERAKKIYSALESMDCPILVILDDVREKIDQGDVGIPYHSNQCKVLLTARSQPKCAAMNCQQDIPLNPLTTEEAWTLFKKHIDIDDFSSTDLLNVACKVAIECEGLPGKIKEMAYNLRNKPINEWNLALDTLRALYDIFLSFTGKDTRDSFTGFLFDALCQKGFKVFMDEVGLKGGDEIASSLIKGIEASRISIVVFSKNFAYSSWCLDELVTILECKKTKNLQILPIFYKIEPFVVRHQKKSYEKAMAKHEKKFGNDSEKVRKWRSALSEVANLSGIHHKSG</sequence>
<proteinExistence type="predicted"/>
<evidence type="ECO:0000259" key="2">
    <source>
        <dbReference type="PROSITE" id="PS50104"/>
    </source>
</evidence>
<feature type="non-terminal residue" evidence="3">
    <location>
        <position position="1"/>
    </location>
</feature>
<name>A0A392M750_9FABA</name>
<dbReference type="GO" id="GO:0007165">
    <property type="term" value="P:signal transduction"/>
    <property type="evidence" value="ECO:0007669"/>
    <property type="project" value="InterPro"/>
</dbReference>
<evidence type="ECO:0000256" key="1">
    <source>
        <dbReference type="ARBA" id="ARBA00023027"/>
    </source>
</evidence>
<dbReference type="Gene3D" id="3.40.50.10140">
    <property type="entry name" value="Toll/interleukin-1 receptor homology (TIR) domain"/>
    <property type="match status" value="1"/>
</dbReference>
<dbReference type="InterPro" id="IPR042197">
    <property type="entry name" value="Apaf_helical"/>
</dbReference>
<dbReference type="Gene3D" id="1.10.8.430">
    <property type="entry name" value="Helical domain of apoptotic protease-activating factors"/>
    <property type="match status" value="1"/>
</dbReference>
<dbReference type="Proteomes" id="UP000265520">
    <property type="component" value="Unassembled WGS sequence"/>
</dbReference>
<keyword evidence="4" id="KW-1185">Reference proteome</keyword>
<dbReference type="InterPro" id="IPR002182">
    <property type="entry name" value="NB-ARC"/>
</dbReference>
<accession>A0A392M750</accession>
<dbReference type="Pfam" id="PF00931">
    <property type="entry name" value="NB-ARC"/>
    <property type="match status" value="1"/>
</dbReference>
<dbReference type="InterPro" id="IPR035897">
    <property type="entry name" value="Toll_tir_struct_dom_sf"/>
</dbReference>
<dbReference type="PROSITE" id="PS50104">
    <property type="entry name" value="TIR"/>
    <property type="match status" value="1"/>
</dbReference>
<dbReference type="FunFam" id="3.40.50.10140:FF:000007">
    <property type="entry name" value="Disease resistance protein (TIR-NBS-LRR class)"/>
    <property type="match status" value="1"/>
</dbReference>
<evidence type="ECO:0000313" key="3">
    <source>
        <dbReference type="EMBL" id="MCH83141.1"/>
    </source>
</evidence>
<dbReference type="PANTHER" id="PTHR32009:SF106">
    <property type="entry name" value="TIR DOMAIN-CONTAINING PROTEIN"/>
    <property type="match status" value="1"/>
</dbReference>
<gene>
    <name evidence="3" type="ORF">A2U01_0003956</name>
</gene>
<evidence type="ECO:0000313" key="4">
    <source>
        <dbReference type="Proteomes" id="UP000265520"/>
    </source>
</evidence>
<reference evidence="3 4" key="1">
    <citation type="journal article" date="2018" name="Front. Plant Sci.">
        <title>Red Clover (Trifolium pratense) and Zigzag Clover (T. medium) - A Picture of Genomic Similarities and Differences.</title>
        <authorList>
            <person name="Dluhosova J."/>
            <person name="Istvanek J."/>
            <person name="Nedelnik J."/>
            <person name="Repkova J."/>
        </authorList>
    </citation>
    <scope>NUCLEOTIDE SEQUENCE [LARGE SCALE GENOMIC DNA]</scope>
    <source>
        <strain evidence="4">cv. 10/8</strain>
        <tissue evidence="3">Leaf</tissue>
    </source>
</reference>